<dbReference type="PANTHER" id="PTHR11614">
    <property type="entry name" value="PHOSPHOLIPASE-RELATED"/>
    <property type="match status" value="1"/>
</dbReference>
<reference evidence="2 3" key="1">
    <citation type="journal article" date="2013" name="Int. J. Syst. Evol. Microbiol.">
        <title>Marinicauda pacifica gen. nov., sp. nov., a prosthecate alphaproteobacterium of the family Hyphomonadaceae isolated from deep seawater.</title>
        <authorList>
            <person name="Zhang X.Y."/>
            <person name="Li G.W."/>
            <person name="Wang C.S."/>
            <person name="Zhang Y.J."/>
            <person name="Xu X.W."/>
            <person name="Li H."/>
            <person name="Liu A."/>
            <person name="Liu C."/>
            <person name="Xie B.B."/>
            <person name="Qin Q.L."/>
            <person name="Xu Z."/>
            <person name="Chen X.L."/>
            <person name="Zhou B.C."/>
            <person name="Zhang Y.Z."/>
        </authorList>
    </citation>
    <scope>NUCLEOTIDE SEQUENCE [LARGE SCALE GENOMIC DNA]</scope>
    <source>
        <strain evidence="2 3">P-1 km-3</strain>
    </source>
</reference>
<name>A0A4S2HB51_9PROT</name>
<evidence type="ECO:0000313" key="2">
    <source>
        <dbReference type="EMBL" id="TGY93180.1"/>
    </source>
</evidence>
<sequence>MTGLRRKLQDGNEGAGMTEEFAITHVESPTGASLAVRIKEPEGQARAIVMIHHGLAEHAGRYARFARFLSQRGFIACAHDHRGHGQTTAPDAPRGVFAGDHGWDKVMQDAIFLRGYLTERYGNLPVIVFGHSMGGVVAMNHAQQEYERLAGVAVWNSNLVLGGMTGLMRAVLWLEGLFKPQAATATWLNALTFSQFGKTVKDARTPSDWLSRIPEEVDAYIADPDSGWRASISLWKDLVTGFERAESSDRIERMRRDLPLHLAGGGQDPATDKAKAMRTLASRLKADRFTDITLRINPQARHETLNDLGYEQAMEDFAEWAERVVAQATAGEAPSK</sequence>
<dbReference type="EMBL" id="SRXV01000002">
    <property type="protein sequence ID" value="TGY93180.1"/>
    <property type="molecule type" value="Genomic_DNA"/>
</dbReference>
<dbReference type="Proteomes" id="UP000305451">
    <property type="component" value="Unassembled WGS sequence"/>
</dbReference>
<dbReference type="SUPFAM" id="SSF53474">
    <property type="entry name" value="alpha/beta-Hydrolases"/>
    <property type="match status" value="1"/>
</dbReference>
<protein>
    <submittedName>
        <fullName evidence="2">Alpha/beta hydrolase</fullName>
    </submittedName>
</protein>
<dbReference type="InterPro" id="IPR051044">
    <property type="entry name" value="MAG_DAG_Lipase"/>
</dbReference>
<comment type="caution">
    <text evidence="2">The sequence shown here is derived from an EMBL/GenBank/DDBJ whole genome shotgun (WGS) entry which is preliminary data.</text>
</comment>
<feature type="domain" description="Serine aminopeptidase S33" evidence="1">
    <location>
        <begin position="44"/>
        <end position="308"/>
    </location>
</feature>
<dbReference type="Pfam" id="PF12146">
    <property type="entry name" value="Hydrolase_4"/>
    <property type="match status" value="1"/>
</dbReference>
<gene>
    <name evidence="2" type="ORF">E5162_08960</name>
</gene>
<organism evidence="2 3">
    <name type="scientific">Marinicauda pacifica</name>
    <dbReference type="NCBI Taxonomy" id="1133559"/>
    <lineage>
        <taxon>Bacteria</taxon>
        <taxon>Pseudomonadati</taxon>
        <taxon>Pseudomonadota</taxon>
        <taxon>Alphaproteobacteria</taxon>
        <taxon>Maricaulales</taxon>
        <taxon>Maricaulaceae</taxon>
        <taxon>Marinicauda</taxon>
    </lineage>
</organism>
<dbReference type="InterPro" id="IPR029058">
    <property type="entry name" value="AB_hydrolase_fold"/>
</dbReference>
<accession>A0A4S2HB51</accession>
<dbReference type="GO" id="GO:0016787">
    <property type="term" value="F:hydrolase activity"/>
    <property type="evidence" value="ECO:0007669"/>
    <property type="project" value="UniProtKB-KW"/>
</dbReference>
<evidence type="ECO:0000259" key="1">
    <source>
        <dbReference type="Pfam" id="PF12146"/>
    </source>
</evidence>
<dbReference type="InterPro" id="IPR022742">
    <property type="entry name" value="Hydrolase_4"/>
</dbReference>
<evidence type="ECO:0000313" key="3">
    <source>
        <dbReference type="Proteomes" id="UP000305451"/>
    </source>
</evidence>
<dbReference type="Gene3D" id="3.40.50.1820">
    <property type="entry name" value="alpha/beta hydrolase"/>
    <property type="match status" value="1"/>
</dbReference>
<keyword evidence="3" id="KW-1185">Reference proteome</keyword>
<dbReference type="AlphaFoldDB" id="A0A4S2HB51"/>
<keyword evidence="2" id="KW-0378">Hydrolase</keyword>
<proteinExistence type="predicted"/>